<name>A0A8W8NBZ5_MAGGI</name>
<dbReference type="EnsemblMetazoa" id="G6231.2">
    <property type="protein sequence ID" value="G6231.2:cds"/>
    <property type="gene ID" value="G6231"/>
</dbReference>
<feature type="region of interest" description="Disordered" evidence="1">
    <location>
        <begin position="1"/>
        <end position="49"/>
    </location>
</feature>
<reference evidence="3" key="1">
    <citation type="submission" date="2022-08" db="UniProtKB">
        <authorList>
            <consortium name="EnsemblMetazoa"/>
        </authorList>
    </citation>
    <scope>IDENTIFICATION</scope>
    <source>
        <strain evidence="3">05x7-T-G4-1.051#20</strain>
    </source>
</reference>
<organism evidence="3 4">
    <name type="scientific">Magallana gigas</name>
    <name type="common">Pacific oyster</name>
    <name type="synonym">Crassostrea gigas</name>
    <dbReference type="NCBI Taxonomy" id="29159"/>
    <lineage>
        <taxon>Eukaryota</taxon>
        <taxon>Metazoa</taxon>
        <taxon>Spiralia</taxon>
        <taxon>Lophotrochozoa</taxon>
        <taxon>Mollusca</taxon>
        <taxon>Bivalvia</taxon>
        <taxon>Autobranchia</taxon>
        <taxon>Pteriomorphia</taxon>
        <taxon>Ostreida</taxon>
        <taxon>Ostreoidea</taxon>
        <taxon>Ostreidae</taxon>
        <taxon>Magallana</taxon>
    </lineage>
</organism>
<feature type="compositionally biased region" description="Basic and acidic residues" evidence="1">
    <location>
        <begin position="64"/>
        <end position="73"/>
    </location>
</feature>
<proteinExistence type="predicted"/>
<evidence type="ECO:0000313" key="4">
    <source>
        <dbReference type="Proteomes" id="UP000005408"/>
    </source>
</evidence>
<feature type="compositionally biased region" description="Basic and acidic residues" evidence="1">
    <location>
        <begin position="1"/>
        <end position="13"/>
    </location>
</feature>
<dbReference type="EnsemblMetazoa" id="G6231.3">
    <property type="protein sequence ID" value="G6231.3:cds"/>
    <property type="gene ID" value="G6231"/>
</dbReference>
<sequence>MATDTDSVHDHMTRLRMKMVQQKIANERDKLRPSSSDSGNDLDEQVKLQQAMLRRQELLDKIRHEQLVNEDHGRRPRSHSARRRYTPSPLPPPPSRRSLPDFNRNQSYRDDNNNPYRDKDMSQVKHIIEHRVATPKQYQLPPIQNPPQAPVTYPQPYPQHIIQQVPQPVVQNLVPDQRQGMFNKGDWMEMMMMQNHQMHQLVVQQMMLHSLPGGRMTQAPVTYMSEPTVVRSPVPPAVHHHHYQMSPPPQPAVHHYSALPPIEPRIVSPVRGELQGYQPIYYQ</sequence>
<dbReference type="EnsemblMetazoa" id="G6231.1">
    <property type="protein sequence ID" value="G6231.1:cds"/>
    <property type="gene ID" value="G6231"/>
</dbReference>
<protein>
    <recommendedName>
        <fullName evidence="2">DUF4587 domain-containing protein</fullName>
    </recommendedName>
</protein>
<dbReference type="InterPro" id="IPR027904">
    <property type="entry name" value="DUF4587"/>
</dbReference>
<dbReference type="Pfam" id="PF15248">
    <property type="entry name" value="DUF4587"/>
    <property type="match status" value="1"/>
</dbReference>
<dbReference type="AlphaFoldDB" id="A0A8W8NBZ5"/>
<feature type="compositionally biased region" description="Basic and acidic residues" evidence="1">
    <location>
        <begin position="107"/>
        <end position="119"/>
    </location>
</feature>
<dbReference type="PANTHER" id="PTHR28604:SF3">
    <property type="match status" value="1"/>
</dbReference>
<evidence type="ECO:0000259" key="2">
    <source>
        <dbReference type="Pfam" id="PF15248"/>
    </source>
</evidence>
<feature type="domain" description="DUF4587" evidence="2">
    <location>
        <begin position="184"/>
        <end position="243"/>
    </location>
</feature>
<feature type="compositionally biased region" description="Basic residues" evidence="1">
    <location>
        <begin position="74"/>
        <end position="85"/>
    </location>
</feature>
<feature type="region of interest" description="Disordered" evidence="1">
    <location>
        <begin position="64"/>
        <end position="119"/>
    </location>
</feature>
<evidence type="ECO:0000256" key="1">
    <source>
        <dbReference type="SAM" id="MobiDB-lite"/>
    </source>
</evidence>
<keyword evidence="4" id="KW-1185">Reference proteome</keyword>
<dbReference type="PANTHER" id="PTHR28604">
    <property type="match status" value="1"/>
</dbReference>
<dbReference type="Proteomes" id="UP000005408">
    <property type="component" value="Unassembled WGS sequence"/>
</dbReference>
<evidence type="ECO:0000313" key="3">
    <source>
        <dbReference type="EnsemblMetazoa" id="G6231.3:cds"/>
    </source>
</evidence>
<dbReference type="InterPro" id="IPR038915">
    <property type="entry name" value="PRR29-like"/>
</dbReference>
<accession>A0A8W8NBZ5</accession>